<keyword evidence="5" id="KW-1185">Reference proteome</keyword>
<reference evidence="4 5" key="1">
    <citation type="submission" date="2019-01" db="EMBL/GenBank/DDBJ databases">
        <title>Spirosoma flava sp. nov., a propanil-degrading bacterium isolated from herbicide-contaminated soil.</title>
        <authorList>
            <person name="Zhang L."/>
            <person name="Jiang J.-D."/>
        </authorList>
    </citation>
    <scope>NUCLEOTIDE SEQUENCE [LARGE SCALE GENOMIC DNA]</scope>
    <source>
        <strain evidence="4 5">TY50</strain>
    </source>
</reference>
<dbReference type="AlphaFoldDB" id="A0A4Q2UCU4"/>
<evidence type="ECO:0000259" key="3">
    <source>
        <dbReference type="Pfam" id="PF12508"/>
    </source>
</evidence>
<feature type="region of interest" description="Disordered" evidence="1">
    <location>
        <begin position="188"/>
        <end position="212"/>
    </location>
</feature>
<accession>A0A4Q2UCU4</accession>
<dbReference type="Proteomes" id="UP000290407">
    <property type="component" value="Unassembled WGS sequence"/>
</dbReference>
<dbReference type="EMBL" id="SBLB01000012">
    <property type="protein sequence ID" value="RYC66694.1"/>
    <property type="molecule type" value="Genomic_DNA"/>
</dbReference>
<proteinExistence type="predicted"/>
<gene>
    <name evidence="4" type="primary">traM</name>
    <name evidence="4" type="ORF">EQG79_28065</name>
</gene>
<feature type="region of interest" description="Disordered" evidence="1">
    <location>
        <begin position="1"/>
        <end position="28"/>
    </location>
</feature>
<keyword evidence="2" id="KW-0812">Transmembrane</keyword>
<protein>
    <submittedName>
        <fullName evidence="4">Conjugative transposon protein TraM</fullName>
    </submittedName>
</protein>
<evidence type="ECO:0000313" key="4">
    <source>
        <dbReference type="EMBL" id="RYC66694.1"/>
    </source>
</evidence>
<evidence type="ECO:0000313" key="5">
    <source>
        <dbReference type="Proteomes" id="UP000290407"/>
    </source>
</evidence>
<sequence length="507" mass="54730">MELNQSEQHPLFDTTSDQTPAPGNETLQKGKLGRKQIFLLLGGFVFLLGVAIFGFMGGFIQSDSPTESSIPNDAGASSLAPPEARPHSLDHREKYDKYGFDGASLSPTTSGAMDRQAAAGTQLLTGKDPSALRGSNESLSESDLQIMSRQTGPTTAPYQTAAERKTLRQRQLKQQFGHQQAEREAIYRTMHRSPKGKEQVAEERVARRERDLDRQTADALLKQMETANQRFAGTSAGGQGASPATSLNMSEYQQLKQLHNGELPPSYRAYFKREIEAENGAKTGERDASVANSLSDEADLPARKAINLSNVGFYGLSSQTRIDPVPKAGSGQSIPAVIHGDGEAITVQQGSSVKIRLLNETPLRVAGKWVTLPAHTLLTGTCSIGQDRLNITVTSLRIGSEIYPISFNVFDLDGRAGLSVPNLSQKNQLAQGAARSAGQAVSSPYYFVPQGSFGQQVGSQVAMQVTNTAFQGIRSLLQTKLNAVKVTVKPNYRVFLRSEGANSMATE</sequence>
<feature type="domain" description="Conjugative transposon TraM C-terminal" evidence="3">
    <location>
        <begin position="334"/>
        <end position="497"/>
    </location>
</feature>
<dbReference type="InterPro" id="IPR055407">
    <property type="entry name" value="TraM_C"/>
</dbReference>
<dbReference type="Pfam" id="PF12508">
    <property type="entry name" value="Transposon_TraM"/>
    <property type="match status" value="1"/>
</dbReference>
<evidence type="ECO:0000256" key="1">
    <source>
        <dbReference type="SAM" id="MobiDB-lite"/>
    </source>
</evidence>
<name>A0A4Q2UCU4_9BACT</name>
<feature type="transmembrane region" description="Helical" evidence="2">
    <location>
        <begin position="37"/>
        <end position="60"/>
    </location>
</feature>
<keyword evidence="2" id="KW-0472">Membrane</keyword>
<feature type="compositionally biased region" description="Basic and acidic residues" evidence="1">
    <location>
        <begin position="195"/>
        <end position="212"/>
    </location>
</feature>
<dbReference type="RefSeq" id="WP_129606113.1">
    <property type="nucleotide sequence ID" value="NZ_SBLB01000012.1"/>
</dbReference>
<evidence type="ECO:0000256" key="2">
    <source>
        <dbReference type="SAM" id="Phobius"/>
    </source>
</evidence>
<feature type="compositionally biased region" description="Polar residues" evidence="1">
    <location>
        <begin position="1"/>
        <end position="27"/>
    </location>
</feature>
<keyword evidence="2" id="KW-1133">Transmembrane helix</keyword>
<comment type="caution">
    <text evidence="4">The sequence shown here is derived from an EMBL/GenBank/DDBJ whole genome shotgun (WGS) entry which is preliminary data.</text>
</comment>
<organism evidence="4 5">
    <name type="scientific">Spirosoma sordidisoli</name>
    <dbReference type="NCBI Taxonomy" id="2502893"/>
    <lineage>
        <taxon>Bacteria</taxon>
        <taxon>Pseudomonadati</taxon>
        <taxon>Bacteroidota</taxon>
        <taxon>Cytophagia</taxon>
        <taxon>Cytophagales</taxon>
        <taxon>Cytophagaceae</taxon>
        <taxon>Spirosoma</taxon>
    </lineage>
</organism>
<feature type="region of interest" description="Disordered" evidence="1">
    <location>
        <begin position="65"/>
        <end position="88"/>
    </location>
</feature>